<reference evidence="12 13" key="1">
    <citation type="submission" date="2019-09" db="EMBL/GenBank/DDBJ databases">
        <title>In-depth cultivation of the pig gut microbiome towards novel bacterial diversity and tailored functional studies.</title>
        <authorList>
            <person name="Wylensek D."/>
            <person name="Hitch T.C.A."/>
            <person name="Clavel T."/>
        </authorList>
    </citation>
    <scope>NUCLEOTIDE SEQUENCE [LARGE SCALE GENOMIC DNA]</scope>
    <source>
        <strain evidence="12 13">WCA3-693-APC-4?</strain>
    </source>
</reference>
<dbReference type="EMBL" id="VUNQ01000003">
    <property type="protein sequence ID" value="MSU00289.1"/>
    <property type="molecule type" value="Genomic_DNA"/>
</dbReference>
<evidence type="ECO:0000256" key="9">
    <source>
        <dbReference type="RuleBase" id="RU003945"/>
    </source>
</evidence>
<keyword evidence="7 10" id="KW-0472">Membrane</keyword>
<evidence type="ECO:0000256" key="8">
    <source>
        <dbReference type="ARBA" id="ARBA00023186"/>
    </source>
</evidence>
<evidence type="ECO:0000259" key="11">
    <source>
        <dbReference type="Pfam" id="PF02096"/>
    </source>
</evidence>
<evidence type="ECO:0000313" key="13">
    <source>
        <dbReference type="Proteomes" id="UP000469523"/>
    </source>
</evidence>
<dbReference type="NCBIfam" id="TIGR03592">
    <property type="entry name" value="yidC_oxa1_cterm"/>
    <property type="match status" value="1"/>
</dbReference>
<keyword evidence="8" id="KW-0143">Chaperone</keyword>
<accession>A0A6N7XE17</accession>
<evidence type="ECO:0000256" key="2">
    <source>
        <dbReference type="ARBA" id="ARBA00022448"/>
    </source>
</evidence>
<evidence type="ECO:0000256" key="6">
    <source>
        <dbReference type="ARBA" id="ARBA00022989"/>
    </source>
</evidence>
<dbReference type="PANTHER" id="PTHR12428:SF65">
    <property type="entry name" value="CYTOCHROME C OXIDASE ASSEMBLY PROTEIN COX18, MITOCHONDRIAL"/>
    <property type="match status" value="1"/>
</dbReference>
<dbReference type="GO" id="GO:0051205">
    <property type="term" value="P:protein insertion into membrane"/>
    <property type="evidence" value="ECO:0007669"/>
    <property type="project" value="TreeGrafter"/>
</dbReference>
<dbReference type="CDD" id="cd20070">
    <property type="entry name" value="5TM_YidC_Alb3"/>
    <property type="match status" value="1"/>
</dbReference>
<organism evidence="12 13">
    <name type="scientific">Tissierella pigra</name>
    <dbReference type="NCBI Taxonomy" id="2607614"/>
    <lineage>
        <taxon>Bacteria</taxon>
        <taxon>Bacillati</taxon>
        <taxon>Bacillota</taxon>
        <taxon>Tissierellia</taxon>
        <taxon>Tissierellales</taxon>
        <taxon>Tissierellaceae</taxon>
        <taxon>Tissierella</taxon>
    </lineage>
</organism>
<dbReference type="GO" id="GO:0005886">
    <property type="term" value="C:plasma membrane"/>
    <property type="evidence" value="ECO:0007669"/>
    <property type="project" value="UniProtKB-SubCell"/>
</dbReference>
<dbReference type="GO" id="GO:0015031">
    <property type="term" value="P:protein transport"/>
    <property type="evidence" value="ECO:0007669"/>
    <property type="project" value="UniProtKB-KW"/>
</dbReference>
<evidence type="ECO:0000256" key="1">
    <source>
        <dbReference type="ARBA" id="ARBA00004651"/>
    </source>
</evidence>
<keyword evidence="4 9" id="KW-0812">Transmembrane</keyword>
<dbReference type="InterPro" id="IPR047196">
    <property type="entry name" value="YidC_ALB_C"/>
</dbReference>
<comment type="subcellular location">
    <subcellularLocation>
        <location evidence="1">Cell membrane</location>
        <topology evidence="1">Multi-pass membrane protein</topology>
    </subcellularLocation>
    <subcellularLocation>
        <location evidence="9">Membrane</location>
        <topology evidence="9">Multi-pass membrane protein</topology>
    </subcellularLocation>
</comment>
<feature type="transmembrane region" description="Helical" evidence="10">
    <location>
        <begin position="182"/>
        <end position="206"/>
    </location>
</feature>
<comment type="similarity">
    <text evidence="9">Belongs to the OXA1/ALB3/YidC family.</text>
</comment>
<keyword evidence="5" id="KW-0653">Protein transport</keyword>
<sequence length="231" mass="26266">MDMINDSSFKILFREDEFFMSNLLSGVLNILFNFTNDWGLAIVALTILVKVLLIPLSIKQKTALLNQQNLTSEINEIKKKYKDNEIKMNEELGKYYSQNGFKFFGVFIGLLQIPILITLFNVIRGNSIDAGSILVPWVSSLKAYDHNYIIPILYALVSISPNLLNYIGVLRKFDESKPLKQNILSVIIISIIITSRSPVAIGIYLITSSGISFVEELIYRLIIRNKELKQV</sequence>
<feature type="transmembrane region" description="Helical" evidence="10">
    <location>
        <begin position="103"/>
        <end position="123"/>
    </location>
</feature>
<evidence type="ECO:0000256" key="4">
    <source>
        <dbReference type="ARBA" id="ARBA00022692"/>
    </source>
</evidence>
<dbReference type="InterPro" id="IPR028055">
    <property type="entry name" value="YidC/Oxa/ALB_C"/>
</dbReference>
<feature type="transmembrane region" description="Helical" evidence="10">
    <location>
        <begin position="148"/>
        <end position="170"/>
    </location>
</feature>
<keyword evidence="13" id="KW-1185">Reference proteome</keyword>
<gene>
    <name evidence="12" type="primary">yidC</name>
    <name evidence="12" type="ORF">FYJ83_02270</name>
</gene>
<proteinExistence type="inferred from homology"/>
<evidence type="ECO:0000256" key="10">
    <source>
        <dbReference type="SAM" id="Phobius"/>
    </source>
</evidence>
<dbReference type="AlphaFoldDB" id="A0A6N7XE17"/>
<dbReference type="PANTHER" id="PTHR12428">
    <property type="entry name" value="OXA1"/>
    <property type="match status" value="1"/>
</dbReference>
<dbReference type="Proteomes" id="UP000469523">
    <property type="component" value="Unassembled WGS sequence"/>
</dbReference>
<comment type="caution">
    <text evidence="12">The sequence shown here is derived from an EMBL/GenBank/DDBJ whole genome shotgun (WGS) entry which is preliminary data.</text>
</comment>
<evidence type="ECO:0000256" key="5">
    <source>
        <dbReference type="ARBA" id="ARBA00022927"/>
    </source>
</evidence>
<evidence type="ECO:0000256" key="7">
    <source>
        <dbReference type="ARBA" id="ARBA00023136"/>
    </source>
</evidence>
<name>A0A6N7XE17_9FIRM</name>
<dbReference type="Pfam" id="PF02096">
    <property type="entry name" value="60KD_IMP"/>
    <property type="match status" value="1"/>
</dbReference>
<keyword evidence="2" id="KW-0813">Transport</keyword>
<keyword evidence="6 10" id="KW-1133">Transmembrane helix</keyword>
<feature type="domain" description="Membrane insertase YidC/Oxa/ALB C-terminal" evidence="11">
    <location>
        <begin position="38"/>
        <end position="219"/>
    </location>
</feature>
<dbReference type="InterPro" id="IPR001708">
    <property type="entry name" value="YidC/ALB3/OXA1/COX18"/>
</dbReference>
<evidence type="ECO:0000313" key="12">
    <source>
        <dbReference type="EMBL" id="MSU00289.1"/>
    </source>
</evidence>
<dbReference type="GO" id="GO:0032977">
    <property type="term" value="F:membrane insertase activity"/>
    <property type="evidence" value="ECO:0007669"/>
    <property type="project" value="InterPro"/>
</dbReference>
<keyword evidence="3" id="KW-1003">Cell membrane</keyword>
<evidence type="ECO:0000256" key="3">
    <source>
        <dbReference type="ARBA" id="ARBA00022475"/>
    </source>
</evidence>
<feature type="transmembrane region" description="Helical" evidence="10">
    <location>
        <begin position="38"/>
        <end position="58"/>
    </location>
</feature>
<protein>
    <submittedName>
        <fullName evidence="12">Membrane protein insertase YidC</fullName>
    </submittedName>
</protein>